<accession>A0ACC1D847</accession>
<evidence type="ECO:0000313" key="1">
    <source>
        <dbReference type="EMBL" id="KAJ0180104.1"/>
    </source>
</evidence>
<proteinExistence type="predicted"/>
<comment type="caution">
    <text evidence="1">The sequence shown here is derived from an EMBL/GenBank/DDBJ whole genome shotgun (WGS) entry which is preliminary data.</text>
</comment>
<reference evidence="1 2" key="1">
    <citation type="journal article" date="2021" name="Front. Genet.">
        <title>Chromosome-Level Genome Assembly Reveals Significant Gene Expansion in the Toll and IMD Signaling Pathways of Dendrolimus kikuchii.</title>
        <authorList>
            <person name="Zhou J."/>
            <person name="Wu P."/>
            <person name="Xiong Z."/>
            <person name="Liu N."/>
            <person name="Zhao N."/>
            <person name="Ji M."/>
            <person name="Qiu Y."/>
            <person name="Yang B."/>
        </authorList>
    </citation>
    <scope>NUCLEOTIDE SEQUENCE [LARGE SCALE GENOMIC DNA]</scope>
    <source>
        <strain evidence="1">Ann1</strain>
    </source>
</reference>
<keyword evidence="2" id="KW-1185">Reference proteome</keyword>
<sequence>MATEKDDVLNEKSDNHYEEFTEEDPLEENVANKEAKRPFFQTCLFVLENVTVEPSMCLFIMGALIAMLTTQNLNLEKACRVNLNYSDEICTSLKTQEISNQNEYEKNAQILLASALAWRTYLSATIPCIIALFVGSWSDKTGHRKMFMIISMIGQFLICINNMINVYFFYELRLEVLVFSEAILEGFTGGWCVCFLSAFAYIGAVTTDETRTFRIGIINFCLTVGFPIGMGLSGVFLKNYGYYGSYGLAASLHFLNIVYNVFILKDPKRSKEQKKHDGKGVLYFVRSFFDLRNVRDTLSVVSKKAPNNRRMRLIILLCTVSILFGPLYGEISILYMSTRYRFNWDEVKFSIFQTYNFVTHTVGTIFSILVFSRYLQWHDSILGIISTVSKIAASFVYCFAPNEKIFFFAPLVEILNGTSLLAMRSIFSKLVSSSELGKMNSIIGLTENLMPLLYVPLYTKIYAATMEVLPGAAFLVGAGMTFPAVIVFSWLLYEHRKGLSKAKVEAAVE</sequence>
<evidence type="ECO:0000313" key="2">
    <source>
        <dbReference type="Proteomes" id="UP000824533"/>
    </source>
</evidence>
<name>A0ACC1D847_9NEOP</name>
<organism evidence="1 2">
    <name type="scientific">Dendrolimus kikuchii</name>
    <dbReference type="NCBI Taxonomy" id="765133"/>
    <lineage>
        <taxon>Eukaryota</taxon>
        <taxon>Metazoa</taxon>
        <taxon>Ecdysozoa</taxon>
        <taxon>Arthropoda</taxon>
        <taxon>Hexapoda</taxon>
        <taxon>Insecta</taxon>
        <taxon>Pterygota</taxon>
        <taxon>Neoptera</taxon>
        <taxon>Endopterygota</taxon>
        <taxon>Lepidoptera</taxon>
        <taxon>Glossata</taxon>
        <taxon>Ditrysia</taxon>
        <taxon>Bombycoidea</taxon>
        <taxon>Lasiocampidae</taxon>
        <taxon>Dendrolimus</taxon>
    </lineage>
</organism>
<gene>
    <name evidence="1" type="ORF">K1T71_004695</name>
</gene>
<dbReference type="Proteomes" id="UP000824533">
    <property type="component" value="Linkage Group LG07"/>
</dbReference>
<protein>
    <submittedName>
        <fullName evidence="1">Uncharacterized protein</fullName>
    </submittedName>
</protein>
<dbReference type="EMBL" id="CM034393">
    <property type="protein sequence ID" value="KAJ0180104.1"/>
    <property type="molecule type" value="Genomic_DNA"/>
</dbReference>